<gene>
    <name evidence="1" type="ORF">DFI_19985</name>
</gene>
<organism evidence="1 2">
    <name type="scientific">Deinococcus ficus</name>
    <dbReference type="NCBI Taxonomy" id="317577"/>
    <lineage>
        <taxon>Bacteria</taxon>
        <taxon>Thermotogati</taxon>
        <taxon>Deinococcota</taxon>
        <taxon>Deinococci</taxon>
        <taxon>Deinococcales</taxon>
        <taxon>Deinococcaceae</taxon>
        <taxon>Deinococcus</taxon>
    </lineage>
</organism>
<dbReference type="RefSeq" id="WP_027464334.1">
    <property type="nucleotide sequence ID" value="NZ_CP021085.1"/>
</dbReference>
<name>A0A221T3K7_9DEIO</name>
<geneLocation type="plasmid" evidence="2">
    <name>pdfi4</name>
</geneLocation>
<protein>
    <submittedName>
        <fullName evidence="1">Uncharacterized protein</fullName>
    </submittedName>
</protein>
<proteinExistence type="predicted"/>
<keyword evidence="1" id="KW-0614">Plasmid</keyword>
<dbReference type="Proteomes" id="UP000259030">
    <property type="component" value="Plasmid pDFI4"/>
</dbReference>
<dbReference type="AlphaFoldDB" id="A0A221T3K7"/>
<accession>A0A221T3K7</accession>
<evidence type="ECO:0000313" key="1">
    <source>
        <dbReference type="EMBL" id="ASN83482.1"/>
    </source>
</evidence>
<dbReference type="KEGG" id="dfc:DFI_19985"/>
<reference evidence="1 2" key="1">
    <citation type="submission" date="2017-05" db="EMBL/GenBank/DDBJ databases">
        <title>The complete genome sequence of Deinococcus ficus isolated from the rhizosphere of the Ficus religiosa L. in Taiwan.</title>
        <authorList>
            <person name="Wu K.-M."/>
            <person name="Liao T.-L."/>
            <person name="Liu Y.-M."/>
            <person name="Young C.-C."/>
            <person name="Tsai S.-F."/>
        </authorList>
    </citation>
    <scope>NUCLEOTIDE SEQUENCE [LARGE SCALE GENOMIC DNA]</scope>
    <source>
        <strain evidence="1 2">CC-FR2-10</strain>
        <plasmid evidence="2">pdfi4</plasmid>
    </source>
</reference>
<dbReference type="EMBL" id="CP021085">
    <property type="protein sequence ID" value="ASN83482.1"/>
    <property type="molecule type" value="Genomic_DNA"/>
</dbReference>
<keyword evidence="2" id="KW-1185">Reference proteome</keyword>
<evidence type="ECO:0000313" key="2">
    <source>
        <dbReference type="Proteomes" id="UP000259030"/>
    </source>
</evidence>
<dbReference type="STRING" id="317577.GCA_000419625_03875"/>
<sequence length="63" mass="7190">MNPAELVGVDRAELLRTVDDMAELPLFQHRPELRRPRLLALLDDDALRVLVAELVAEFRAALR</sequence>